<keyword evidence="4" id="KW-1185">Reference proteome</keyword>
<feature type="transmembrane region" description="Helical" evidence="1">
    <location>
        <begin position="349"/>
        <end position="368"/>
    </location>
</feature>
<dbReference type="RefSeq" id="WP_152939530.1">
    <property type="nucleotide sequence ID" value="NZ_CP045482.1"/>
</dbReference>
<dbReference type="EMBL" id="WHYS01000001">
    <property type="protein sequence ID" value="MQL54443.1"/>
    <property type="molecule type" value="Genomic_DNA"/>
</dbReference>
<feature type="transmembrane region" description="Helical" evidence="1">
    <location>
        <begin position="39"/>
        <end position="58"/>
    </location>
</feature>
<protein>
    <recommendedName>
        <fullName evidence="6">MFS transporter</fullName>
    </recommendedName>
</protein>
<keyword evidence="1" id="KW-0472">Membrane</keyword>
<feature type="transmembrane region" description="Helical" evidence="1">
    <location>
        <begin position="236"/>
        <end position="256"/>
    </location>
</feature>
<dbReference type="Proteomes" id="UP000474054">
    <property type="component" value="Unassembled WGS sequence"/>
</dbReference>
<dbReference type="AlphaFoldDB" id="A0A650CXA1"/>
<evidence type="ECO:0000313" key="3">
    <source>
        <dbReference type="EMBL" id="QGR22262.1"/>
    </source>
</evidence>
<evidence type="ECO:0000313" key="5">
    <source>
        <dbReference type="Proteomes" id="UP000474054"/>
    </source>
</evidence>
<sequence>MDRFNKIFIINNGFSAFGLNLIDMTLLWILYLALKNPVLYIPVASAKPIGTLLLSSFTGYIADKYDRKKLFVISGTIHRILPIFIVYFIIISFNPVLAVILYVVRTGLTIVTTNTITPSFIQNLPEDKMKKVMFYNRAVKESSTILSIVIWPLLYAFYSGWTVIPGIILATIGFELISTLPLGGKGGKKVKFREALKEYRRKEIFFISMTTAISQGALGMVYLYSAAIIQILHGNTIQYTLAQLGFYLSWLIGPWMMTKFNNVTKLVVTSFAMYFLVFIVLALKNPWLIGLSTGSVGIGDSLTEIIWIKAMRMARQELMASVLGIDEFITAGFRLGYGSLAGTLYATEFFAVPIIGVITIAGVALAYTKSDTWKMKI</sequence>
<dbReference type="SUPFAM" id="SSF103473">
    <property type="entry name" value="MFS general substrate transporter"/>
    <property type="match status" value="1"/>
</dbReference>
<evidence type="ECO:0000313" key="2">
    <source>
        <dbReference type="EMBL" id="MQL54443.1"/>
    </source>
</evidence>
<keyword evidence="1" id="KW-1133">Transmembrane helix</keyword>
<dbReference type="InterPro" id="IPR036259">
    <property type="entry name" value="MFS_trans_sf"/>
</dbReference>
<dbReference type="KEGG" id="aamb:D1866_09935"/>
<feature type="transmembrane region" description="Helical" evidence="1">
    <location>
        <begin position="12"/>
        <end position="33"/>
    </location>
</feature>
<dbReference type="Proteomes" id="UP000426328">
    <property type="component" value="Chromosome"/>
</dbReference>
<dbReference type="GeneID" id="42780054"/>
<feature type="transmembrane region" description="Helical" evidence="1">
    <location>
        <begin position="164"/>
        <end position="183"/>
    </location>
</feature>
<reference evidence="3 4" key="2">
    <citation type="submission" date="2019-10" db="EMBL/GenBank/DDBJ databases">
        <title>Genome Sequences from Six Type Strain Members of the Archaeal Family Sulfolobaceae: Acidianus ambivalens, Acidianus infernus, Metallosphaera prunae, Stygiolobus azoricus, Sulfolobus metallicus, and Sulfurisphaera ohwakuensis.</title>
        <authorList>
            <person name="Counts J.A."/>
            <person name="Kelly R.M."/>
        </authorList>
    </citation>
    <scope>NUCLEOTIDE SEQUENCE [LARGE SCALE GENOMIC DNA]</scope>
    <source>
        <strain evidence="3 4">LEI 10</strain>
    </source>
</reference>
<gene>
    <name evidence="3" type="ORF">D1866_09935</name>
    <name evidence="2" type="ORF">GFB69_01375</name>
</gene>
<dbReference type="Gene3D" id="1.20.1250.20">
    <property type="entry name" value="MFS general substrate transporter like domains"/>
    <property type="match status" value="1"/>
</dbReference>
<feature type="transmembrane region" description="Helical" evidence="1">
    <location>
        <begin position="263"/>
        <end position="281"/>
    </location>
</feature>
<keyword evidence="1" id="KW-0812">Transmembrane</keyword>
<proteinExistence type="predicted"/>
<dbReference type="EMBL" id="CP045482">
    <property type="protein sequence ID" value="QGR22262.1"/>
    <property type="molecule type" value="Genomic_DNA"/>
</dbReference>
<feature type="transmembrane region" description="Helical" evidence="1">
    <location>
        <begin position="204"/>
        <end position="224"/>
    </location>
</feature>
<evidence type="ECO:0000313" key="4">
    <source>
        <dbReference type="Proteomes" id="UP000426328"/>
    </source>
</evidence>
<organism evidence="3 4">
    <name type="scientific">Acidianus ambivalens</name>
    <name type="common">Desulfurolobus ambivalens</name>
    <dbReference type="NCBI Taxonomy" id="2283"/>
    <lineage>
        <taxon>Archaea</taxon>
        <taxon>Thermoproteota</taxon>
        <taxon>Thermoprotei</taxon>
        <taxon>Sulfolobales</taxon>
        <taxon>Sulfolobaceae</taxon>
        <taxon>Acidianus</taxon>
    </lineage>
</organism>
<reference evidence="2 5" key="1">
    <citation type="submission" date="2019-10" db="EMBL/GenBank/DDBJ databases">
        <title>Comparative genomics of sulfur disproportionating microorganisms.</title>
        <authorList>
            <person name="Ward L.M."/>
            <person name="Bertran E."/>
            <person name="Johnston D."/>
        </authorList>
    </citation>
    <scope>NUCLEOTIDE SEQUENCE [LARGE SCALE GENOMIC DNA]</scope>
    <source>
        <strain evidence="2 5">DSM 3772</strain>
    </source>
</reference>
<evidence type="ECO:0000256" key="1">
    <source>
        <dbReference type="SAM" id="Phobius"/>
    </source>
</evidence>
<accession>A0A650CXA1</accession>
<name>A0A650CXA1_ACIAM</name>
<evidence type="ECO:0008006" key="6">
    <source>
        <dbReference type="Google" id="ProtNLM"/>
    </source>
</evidence>